<evidence type="ECO:0000256" key="1">
    <source>
        <dbReference type="SAM" id="SignalP"/>
    </source>
</evidence>
<organism evidence="2">
    <name type="scientific">Ixodes ricinus</name>
    <name type="common">Common tick</name>
    <name type="synonym">Acarus ricinus</name>
    <dbReference type="NCBI Taxonomy" id="34613"/>
    <lineage>
        <taxon>Eukaryota</taxon>
        <taxon>Metazoa</taxon>
        <taxon>Ecdysozoa</taxon>
        <taxon>Arthropoda</taxon>
        <taxon>Chelicerata</taxon>
        <taxon>Arachnida</taxon>
        <taxon>Acari</taxon>
        <taxon>Parasitiformes</taxon>
        <taxon>Ixodida</taxon>
        <taxon>Ixodoidea</taxon>
        <taxon>Ixodidae</taxon>
        <taxon>Ixodinae</taxon>
        <taxon>Ixodes</taxon>
    </lineage>
</organism>
<dbReference type="EMBL" id="GIFC01001858">
    <property type="protein sequence ID" value="MXU83941.1"/>
    <property type="molecule type" value="Transcribed_RNA"/>
</dbReference>
<keyword evidence="1" id="KW-0732">Signal</keyword>
<protein>
    <recommendedName>
        <fullName evidence="3">Secreted protein</fullName>
    </recommendedName>
</protein>
<sequence>MTRQGCFVSCPLHSVLAVLSILHCTCLTSKLIYRRLILISEATICTPPKKNRGKRNNRCTRWQTQLKARMTKRNSTEV</sequence>
<name>A0A6B0U0W5_IXORI</name>
<dbReference type="AlphaFoldDB" id="A0A6B0U0W5"/>
<reference evidence="2" key="1">
    <citation type="submission" date="2019-12" db="EMBL/GenBank/DDBJ databases">
        <title>An insight into the sialome of adult female Ixodes ricinus ticks feeding for 6 days.</title>
        <authorList>
            <person name="Perner J."/>
            <person name="Ribeiro J.M.C."/>
        </authorList>
    </citation>
    <scope>NUCLEOTIDE SEQUENCE</scope>
    <source>
        <strain evidence="2">Semi-engorged</strain>
        <tissue evidence="2">Salivary glands</tissue>
    </source>
</reference>
<evidence type="ECO:0000313" key="2">
    <source>
        <dbReference type="EMBL" id="MXU83941.1"/>
    </source>
</evidence>
<evidence type="ECO:0008006" key="3">
    <source>
        <dbReference type="Google" id="ProtNLM"/>
    </source>
</evidence>
<accession>A0A6B0U0W5</accession>
<proteinExistence type="predicted"/>
<feature type="signal peptide" evidence="1">
    <location>
        <begin position="1"/>
        <end position="17"/>
    </location>
</feature>
<feature type="chain" id="PRO_5025392076" description="Secreted protein" evidence="1">
    <location>
        <begin position="18"/>
        <end position="78"/>
    </location>
</feature>